<dbReference type="PANTHER" id="PTHR10352">
    <property type="entry name" value="EUKARYOTIC TRANSLATION INITIATION FACTOR 3 SUBUNIT G"/>
    <property type="match status" value="1"/>
</dbReference>
<dbReference type="SMART" id="SM00360">
    <property type="entry name" value="RRM"/>
    <property type="match status" value="1"/>
</dbReference>
<accession>A0A1H8CXA9</accession>
<dbReference type="STRING" id="917.SAMN05216326_16010"/>
<evidence type="ECO:0000313" key="4">
    <source>
        <dbReference type="Proteomes" id="UP000199459"/>
    </source>
</evidence>
<name>A0A1H8CXA9_9PROT</name>
<keyword evidence="1" id="KW-0694">RNA-binding</keyword>
<evidence type="ECO:0000259" key="2">
    <source>
        <dbReference type="PROSITE" id="PS50102"/>
    </source>
</evidence>
<protein>
    <submittedName>
        <fullName evidence="3">RNA recognition motif. (A.k.a. RRM, RBD, or RNP domain)</fullName>
    </submittedName>
</protein>
<organism evidence="3 4">
    <name type="scientific">Nitrosomonas marina</name>
    <dbReference type="NCBI Taxonomy" id="917"/>
    <lineage>
        <taxon>Bacteria</taxon>
        <taxon>Pseudomonadati</taxon>
        <taxon>Pseudomonadota</taxon>
        <taxon>Betaproteobacteria</taxon>
        <taxon>Nitrosomonadales</taxon>
        <taxon>Nitrosomonadaceae</taxon>
        <taxon>Nitrosomonas</taxon>
    </lineage>
</organism>
<dbReference type="Pfam" id="PF00076">
    <property type="entry name" value="RRM_1"/>
    <property type="match status" value="1"/>
</dbReference>
<reference evidence="3 4" key="1">
    <citation type="submission" date="2016-10" db="EMBL/GenBank/DDBJ databases">
        <authorList>
            <person name="de Groot N.N."/>
        </authorList>
    </citation>
    <scope>NUCLEOTIDE SEQUENCE [LARGE SCALE GENOMIC DNA]</scope>
    <source>
        <strain evidence="3 4">Nm22</strain>
    </source>
</reference>
<sequence length="87" mass="9773">MKRLFVGNLPSNATEASVIELFSECGKVHSIKLAVDMFSGKCIGFGFISMEGHEARAAIEKLNGYMFGDKSLKIRFEDTSRRKGRRR</sequence>
<dbReference type="InterPro" id="IPR000504">
    <property type="entry name" value="RRM_dom"/>
</dbReference>
<evidence type="ECO:0000313" key="3">
    <source>
        <dbReference type="EMBL" id="SEM99512.1"/>
    </source>
</evidence>
<evidence type="ECO:0000256" key="1">
    <source>
        <dbReference type="ARBA" id="ARBA00022884"/>
    </source>
</evidence>
<proteinExistence type="predicted"/>
<dbReference type="InterPro" id="IPR035979">
    <property type="entry name" value="RBD_domain_sf"/>
</dbReference>
<dbReference type="RefSeq" id="WP_090629161.1">
    <property type="nucleotide sequence ID" value="NZ_FOCP01000005.1"/>
</dbReference>
<feature type="domain" description="RRM" evidence="2">
    <location>
        <begin position="2"/>
        <end position="79"/>
    </location>
</feature>
<dbReference type="InterPro" id="IPR012677">
    <property type="entry name" value="Nucleotide-bd_a/b_plait_sf"/>
</dbReference>
<dbReference type="GO" id="GO:0003723">
    <property type="term" value="F:RNA binding"/>
    <property type="evidence" value="ECO:0007669"/>
    <property type="project" value="UniProtKB-KW"/>
</dbReference>
<dbReference type="PROSITE" id="PS50102">
    <property type="entry name" value="RRM"/>
    <property type="match status" value="1"/>
</dbReference>
<dbReference type="EMBL" id="FOCP01000005">
    <property type="protein sequence ID" value="SEM99512.1"/>
    <property type="molecule type" value="Genomic_DNA"/>
</dbReference>
<dbReference type="OrthoDB" id="9798855at2"/>
<dbReference type="Proteomes" id="UP000199459">
    <property type="component" value="Unassembled WGS sequence"/>
</dbReference>
<gene>
    <name evidence="3" type="ORF">SAMN05216325_105178</name>
</gene>
<dbReference type="AlphaFoldDB" id="A0A1H8CXA9"/>
<dbReference type="Gene3D" id="3.30.70.330">
    <property type="match status" value="1"/>
</dbReference>
<dbReference type="SUPFAM" id="SSF54928">
    <property type="entry name" value="RNA-binding domain, RBD"/>
    <property type="match status" value="1"/>
</dbReference>